<accession>A0A5J4TL30</accession>
<comment type="caution">
    <text evidence="1">The sequence shown here is derived from an EMBL/GenBank/DDBJ whole genome shotgun (WGS) entry which is preliminary data.</text>
</comment>
<proteinExistence type="predicted"/>
<dbReference type="AlphaFoldDB" id="A0A5J4TL30"/>
<dbReference type="EMBL" id="SNRW01029042">
    <property type="protein sequence ID" value="KAA6359008.1"/>
    <property type="molecule type" value="Genomic_DNA"/>
</dbReference>
<sequence length="73" mass="8225">MSNLSLCVCLSNPDPIDATELLNDLDDIEPLDYLDQYESDEPPESPDSSHVLDSPDFIVLLDRDLLFKALFLN</sequence>
<protein>
    <submittedName>
        <fullName evidence="1">Uncharacterized protein</fullName>
    </submittedName>
</protein>
<reference evidence="1 2" key="1">
    <citation type="submission" date="2019-03" db="EMBL/GenBank/DDBJ databases">
        <title>Single cell metagenomics reveals metabolic interactions within the superorganism composed of flagellate Streblomastix strix and complex community of Bacteroidetes bacteria on its surface.</title>
        <authorList>
            <person name="Treitli S.C."/>
            <person name="Kolisko M."/>
            <person name="Husnik F."/>
            <person name="Keeling P."/>
            <person name="Hampl V."/>
        </authorList>
    </citation>
    <scope>NUCLEOTIDE SEQUENCE [LARGE SCALE GENOMIC DNA]</scope>
    <source>
        <strain evidence="1">ST1C</strain>
    </source>
</reference>
<organism evidence="1 2">
    <name type="scientific">Streblomastix strix</name>
    <dbReference type="NCBI Taxonomy" id="222440"/>
    <lineage>
        <taxon>Eukaryota</taxon>
        <taxon>Metamonada</taxon>
        <taxon>Preaxostyla</taxon>
        <taxon>Oxymonadida</taxon>
        <taxon>Streblomastigidae</taxon>
        <taxon>Streblomastix</taxon>
    </lineage>
</organism>
<name>A0A5J4TL30_9EUKA</name>
<evidence type="ECO:0000313" key="2">
    <source>
        <dbReference type="Proteomes" id="UP000324800"/>
    </source>
</evidence>
<gene>
    <name evidence="1" type="ORF">EZS28_045464</name>
</gene>
<evidence type="ECO:0000313" key="1">
    <source>
        <dbReference type="EMBL" id="KAA6359008.1"/>
    </source>
</evidence>
<dbReference type="Proteomes" id="UP000324800">
    <property type="component" value="Unassembled WGS sequence"/>
</dbReference>